<dbReference type="InterPro" id="IPR046848">
    <property type="entry name" value="E_motif"/>
</dbReference>
<evidence type="ECO:0000313" key="1">
    <source>
        <dbReference type="EMBL" id="CAK9881693.1"/>
    </source>
</evidence>
<dbReference type="PANTHER" id="PTHR47926">
    <property type="entry name" value="PENTATRICOPEPTIDE REPEAT-CONTAINING PROTEIN"/>
    <property type="match status" value="1"/>
</dbReference>
<name>A0ABP1BYY8_9BRYO</name>
<sequence length="142" mass="16399">MVMEMAERIAKRILEMQPDNAAGYVLLSNMYAATGKRHLCENVERQRKEKGVKKQLGCTWIEVNNEVHMFVADNQDHPEMIEIHAKLQRLSGLMHDAGYVPCTEFVLDDVKKKKRYFLCVTIVRNWLLHLGSSTQLLVLLSE</sequence>
<accession>A0ABP1BYY8</accession>
<dbReference type="Proteomes" id="UP001497522">
    <property type="component" value="Chromosome 8"/>
</dbReference>
<evidence type="ECO:0008006" key="3">
    <source>
        <dbReference type="Google" id="ProtNLM"/>
    </source>
</evidence>
<proteinExistence type="predicted"/>
<dbReference type="InterPro" id="IPR046960">
    <property type="entry name" value="PPR_At4g14850-like_plant"/>
</dbReference>
<keyword evidence="2" id="KW-1185">Reference proteome</keyword>
<gene>
    <name evidence="1" type="ORF">CSSPJE1EN2_LOCUS23049</name>
</gene>
<evidence type="ECO:0000313" key="2">
    <source>
        <dbReference type="Proteomes" id="UP001497522"/>
    </source>
</evidence>
<dbReference type="Pfam" id="PF20431">
    <property type="entry name" value="E_motif"/>
    <property type="match status" value="1"/>
</dbReference>
<organism evidence="1 2">
    <name type="scientific">Sphagnum jensenii</name>
    <dbReference type="NCBI Taxonomy" id="128206"/>
    <lineage>
        <taxon>Eukaryota</taxon>
        <taxon>Viridiplantae</taxon>
        <taxon>Streptophyta</taxon>
        <taxon>Embryophyta</taxon>
        <taxon>Bryophyta</taxon>
        <taxon>Sphagnophytina</taxon>
        <taxon>Sphagnopsida</taxon>
        <taxon>Sphagnales</taxon>
        <taxon>Sphagnaceae</taxon>
        <taxon>Sphagnum</taxon>
    </lineage>
</organism>
<dbReference type="EMBL" id="OZ023709">
    <property type="protein sequence ID" value="CAK9881693.1"/>
    <property type="molecule type" value="Genomic_DNA"/>
</dbReference>
<protein>
    <recommendedName>
        <fullName evidence="3">Pentatricopeptide repeat protein</fullName>
    </recommendedName>
</protein>
<reference evidence="1" key="1">
    <citation type="submission" date="2024-03" db="EMBL/GenBank/DDBJ databases">
        <authorList>
            <consortium name="ELIXIR-Norway"/>
            <consortium name="Elixir Norway"/>
        </authorList>
    </citation>
    <scope>NUCLEOTIDE SEQUENCE</scope>
</reference>